<comment type="similarity">
    <text evidence="1 7">Belongs to the endoribonuclease YbeY family.</text>
</comment>
<gene>
    <name evidence="7 9" type="primary">ybeY</name>
    <name evidence="9" type="ORF">HLH33_05675</name>
</gene>
<organism evidence="9 10">
    <name type="scientific">Gluconacetobacter diazotrophicus</name>
    <name type="common">Acetobacter diazotrophicus</name>
    <dbReference type="NCBI Taxonomy" id="33996"/>
    <lineage>
        <taxon>Bacteria</taxon>
        <taxon>Pseudomonadati</taxon>
        <taxon>Pseudomonadota</taxon>
        <taxon>Alphaproteobacteria</taxon>
        <taxon>Acetobacterales</taxon>
        <taxon>Acetobacteraceae</taxon>
        <taxon>Gluconacetobacter</taxon>
    </lineage>
</organism>
<evidence type="ECO:0000256" key="8">
    <source>
        <dbReference type="SAM" id="MobiDB-lite"/>
    </source>
</evidence>
<evidence type="ECO:0000256" key="5">
    <source>
        <dbReference type="ARBA" id="ARBA00022801"/>
    </source>
</evidence>
<feature type="binding site" evidence="7">
    <location>
        <position position="161"/>
    </location>
    <ligand>
        <name>Zn(2+)</name>
        <dbReference type="ChEBI" id="CHEBI:29105"/>
        <note>catalytic</note>
    </ligand>
</feature>
<dbReference type="Pfam" id="PF02130">
    <property type="entry name" value="YbeY"/>
    <property type="match status" value="1"/>
</dbReference>
<feature type="binding site" evidence="7">
    <location>
        <position position="151"/>
    </location>
    <ligand>
        <name>Zn(2+)</name>
        <dbReference type="ChEBI" id="CHEBI:29105"/>
        <note>catalytic</note>
    </ligand>
</feature>
<feature type="compositionally biased region" description="Polar residues" evidence="8">
    <location>
        <begin position="1"/>
        <end position="10"/>
    </location>
</feature>
<dbReference type="SUPFAM" id="SSF55486">
    <property type="entry name" value="Metalloproteases ('zincins'), catalytic domain"/>
    <property type="match status" value="1"/>
</dbReference>
<dbReference type="RefSeq" id="WP_012552947.1">
    <property type="nucleotide sequence ID" value="NZ_JABEQG010000007.1"/>
</dbReference>
<evidence type="ECO:0000256" key="3">
    <source>
        <dbReference type="ARBA" id="ARBA00022723"/>
    </source>
</evidence>
<comment type="subcellular location">
    <subcellularLocation>
        <location evidence="7">Cytoplasm</location>
    </subcellularLocation>
</comment>
<dbReference type="GO" id="GO:0004521">
    <property type="term" value="F:RNA endonuclease activity"/>
    <property type="evidence" value="ECO:0007669"/>
    <property type="project" value="UniProtKB-UniRule"/>
</dbReference>
<evidence type="ECO:0000256" key="4">
    <source>
        <dbReference type="ARBA" id="ARBA00022759"/>
    </source>
</evidence>
<evidence type="ECO:0000313" key="10">
    <source>
        <dbReference type="Proteomes" id="UP000550787"/>
    </source>
</evidence>
<dbReference type="PANTHER" id="PTHR46986:SF1">
    <property type="entry name" value="ENDORIBONUCLEASE YBEY, CHLOROPLASTIC"/>
    <property type="match status" value="1"/>
</dbReference>
<evidence type="ECO:0000256" key="6">
    <source>
        <dbReference type="ARBA" id="ARBA00022833"/>
    </source>
</evidence>
<comment type="caution">
    <text evidence="9">The sequence shown here is derived from an EMBL/GenBank/DDBJ whole genome shotgun (WGS) entry which is preliminary data.</text>
</comment>
<keyword evidence="4 7" id="KW-0255">Endonuclease</keyword>
<dbReference type="InterPro" id="IPR002036">
    <property type="entry name" value="YbeY"/>
</dbReference>
<dbReference type="EC" id="3.1.-.-" evidence="7"/>
<evidence type="ECO:0000256" key="7">
    <source>
        <dbReference type="HAMAP-Rule" id="MF_00009"/>
    </source>
</evidence>
<dbReference type="GO" id="GO:0005737">
    <property type="term" value="C:cytoplasm"/>
    <property type="evidence" value="ECO:0007669"/>
    <property type="project" value="UniProtKB-SubCell"/>
</dbReference>
<reference evidence="9 10" key="1">
    <citation type="submission" date="2020-04" db="EMBL/GenBank/DDBJ databases">
        <title>Description of novel Gluconacetobacter.</title>
        <authorList>
            <person name="Sombolestani A."/>
        </authorList>
    </citation>
    <scope>NUCLEOTIDE SEQUENCE [LARGE SCALE GENOMIC DNA]</scope>
    <source>
        <strain evidence="9 10">LMG 7603</strain>
    </source>
</reference>
<dbReference type="AlphaFoldDB" id="A0A7W4FDM9"/>
<dbReference type="HAMAP" id="MF_00009">
    <property type="entry name" value="Endoribonucl_YbeY"/>
    <property type="match status" value="1"/>
</dbReference>
<dbReference type="NCBIfam" id="TIGR00043">
    <property type="entry name" value="rRNA maturation RNase YbeY"/>
    <property type="match status" value="1"/>
</dbReference>
<dbReference type="Gene3D" id="3.40.390.30">
    <property type="entry name" value="Metalloproteases ('zincins'), catalytic domain"/>
    <property type="match status" value="1"/>
</dbReference>
<dbReference type="GO" id="GO:0006364">
    <property type="term" value="P:rRNA processing"/>
    <property type="evidence" value="ECO:0007669"/>
    <property type="project" value="UniProtKB-UniRule"/>
</dbReference>
<comment type="function">
    <text evidence="7">Single strand-specific metallo-endoribonuclease involved in late-stage 70S ribosome quality control and in maturation of the 3' terminus of the 16S rRNA.</text>
</comment>
<keyword evidence="7" id="KW-0698">rRNA processing</keyword>
<keyword evidence="3 7" id="KW-0479">Metal-binding</keyword>
<evidence type="ECO:0000256" key="2">
    <source>
        <dbReference type="ARBA" id="ARBA00022722"/>
    </source>
</evidence>
<keyword evidence="7" id="KW-0690">Ribosome biogenesis</keyword>
<keyword evidence="7" id="KW-0963">Cytoplasm</keyword>
<proteinExistence type="inferred from homology"/>
<dbReference type="EMBL" id="JABEQG010000007">
    <property type="protein sequence ID" value="MBB2155803.1"/>
    <property type="molecule type" value="Genomic_DNA"/>
</dbReference>
<feature type="region of interest" description="Disordered" evidence="8">
    <location>
        <begin position="1"/>
        <end position="23"/>
    </location>
</feature>
<sequence length="202" mass="21857">MEPRSSQNPAESGGVLTIEPTAGRAVGLPPVPLHEWDVPAGDGGDDCDVVVTDARWHGAVPGIAALVRRTARAAWGGDAPGPVTIMLDNDRAIRRLNARHRDRNKPTNVLTFDYPGGLPGGDIMIALETVRREAQAAGRPIRHHLMHLVVHGILHLRGHDHHQAGEARRMEMEEARILGRLSVPNPWKYRPGAPSGLMGDGQ</sequence>
<protein>
    <recommendedName>
        <fullName evidence="7">Endoribonuclease YbeY</fullName>
        <ecNumber evidence="7">3.1.-.-</ecNumber>
    </recommendedName>
</protein>
<dbReference type="GO" id="GO:0008270">
    <property type="term" value="F:zinc ion binding"/>
    <property type="evidence" value="ECO:0007669"/>
    <property type="project" value="UniProtKB-UniRule"/>
</dbReference>
<dbReference type="GO" id="GO:0004222">
    <property type="term" value="F:metalloendopeptidase activity"/>
    <property type="evidence" value="ECO:0007669"/>
    <property type="project" value="InterPro"/>
</dbReference>
<evidence type="ECO:0000313" key="9">
    <source>
        <dbReference type="EMBL" id="MBB2155803.1"/>
    </source>
</evidence>
<feature type="binding site" evidence="7">
    <location>
        <position position="155"/>
    </location>
    <ligand>
        <name>Zn(2+)</name>
        <dbReference type="ChEBI" id="CHEBI:29105"/>
        <note>catalytic</note>
    </ligand>
</feature>
<dbReference type="Proteomes" id="UP000550787">
    <property type="component" value="Unassembled WGS sequence"/>
</dbReference>
<dbReference type="PANTHER" id="PTHR46986">
    <property type="entry name" value="ENDORIBONUCLEASE YBEY, CHLOROPLASTIC"/>
    <property type="match status" value="1"/>
</dbReference>
<keyword evidence="6 7" id="KW-0862">Zinc</keyword>
<dbReference type="InterPro" id="IPR023091">
    <property type="entry name" value="MetalPrtase_cat_dom_sf_prd"/>
</dbReference>
<accession>A0A7W4FDM9</accession>
<comment type="cofactor">
    <cofactor evidence="7">
        <name>Zn(2+)</name>
        <dbReference type="ChEBI" id="CHEBI:29105"/>
    </cofactor>
    <text evidence="7">Binds 1 zinc ion.</text>
</comment>
<evidence type="ECO:0000256" key="1">
    <source>
        <dbReference type="ARBA" id="ARBA00010875"/>
    </source>
</evidence>
<keyword evidence="2 7" id="KW-0540">Nuclease</keyword>
<name>A0A7W4FDM9_GLUDI</name>
<keyword evidence="5 7" id="KW-0378">Hydrolase</keyword>